<reference evidence="1 2" key="1">
    <citation type="submission" date="2015-10" db="EMBL/GenBank/DDBJ databases">
        <title>Genome analyses suggest a sexual origin of heterokaryosis in a supposedly ancient asexual fungus.</title>
        <authorList>
            <person name="Ropars J."/>
            <person name="Sedzielewska K."/>
            <person name="Noel J."/>
            <person name="Charron P."/>
            <person name="Farinelli L."/>
            <person name="Marton T."/>
            <person name="Kruger M."/>
            <person name="Pelin A."/>
            <person name="Brachmann A."/>
            <person name="Corradi N."/>
        </authorList>
    </citation>
    <scope>NUCLEOTIDE SEQUENCE [LARGE SCALE GENOMIC DNA]</scope>
    <source>
        <strain evidence="1 2">A4</strain>
    </source>
</reference>
<name>A0A2I1FZH6_9GLOM</name>
<sequence>MTSNIAILDPRSKKYHDILKLLADENCLAYNYALSETIRLMEDSVRPNERIEDRHVIDFALKAAKSLSDYKWTHYNDSTIVQLELFLLREIRTCLRIIEDDQSNLENFVSTGSKVIETIYNVVNSEYLSALSSFTHVLNFEYSPGIWYDDWKDMHEIYFKLRQQSLENNLQLDSIKKFIRKLYKLSTKEFERVKRKNTKYRNLEYKVLKTGGKILGYSLPDNIDTLLIGYLYLIQRILEEFFLQIKGYIKKITSLCNDIINTHVKKQLTFKAVEVLYVIKENTQKVEIKDEIESNFEIWSNFPVTSTSMTTPSRTLSSYTVYSTYTTPDTPTLVPKNRKLGFPKIKKTNPQKDPQQQRKQIIERVNKLFEERRKIYKNINETKIEYSKLLEDRAINEHSIVSKLQEILEKKRKENERKDKIEYIKSLEGNDIDEQTLLKLKEVLWGESKRKDEIGLILSNLKEILEGNRKGGEIKSILSKLKEILERNVEEEPILEEAPAIEETSTAEEVSIIEVPDIEEKPPTEKKISSTDNTNANVIEEIKVVVNDRDIVIPDNTDAVVNDMNNVNYLDNIFDDDMLRRQNYSDDIIISYNAVANDVNDVNDVNEVNIINVDKILEHQKYLDDNILYYKDVDEEPVSRIKGEVEILVEKEREDLNFEN</sequence>
<accession>A0A2I1FZH6</accession>
<proteinExistence type="predicted"/>
<dbReference type="AlphaFoldDB" id="A0A2I1FZH6"/>
<organism evidence="1 2">
    <name type="scientific">Rhizophagus irregularis</name>
    <dbReference type="NCBI Taxonomy" id="588596"/>
    <lineage>
        <taxon>Eukaryota</taxon>
        <taxon>Fungi</taxon>
        <taxon>Fungi incertae sedis</taxon>
        <taxon>Mucoromycota</taxon>
        <taxon>Glomeromycotina</taxon>
        <taxon>Glomeromycetes</taxon>
        <taxon>Glomerales</taxon>
        <taxon>Glomeraceae</taxon>
        <taxon>Rhizophagus</taxon>
    </lineage>
</organism>
<dbReference type="EMBL" id="LLXI01000076">
    <property type="protein sequence ID" value="PKY39778.1"/>
    <property type="molecule type" value="Genomic_DNA"/>
</dbReference>
<evidence type="ECO:0000313" key="1">
    <source>
        <dbReference type="EMBL" id="PKY39778.1"/>
    </source>
</evidence>
<keyword evidence="2" id="KW-1185">Reference proteome</keyword>
<gene>
    <name evidence="1" type="ORF">RhiirA4_528109</name>
</gene>
<evidence type="ECO:0000313" key="2">
    <source>
        <dbReference type="Proteomes" id="UP000234323"/>
    </source>
</evidence>
<protein>
    <submittedName>
        <fullName evidence="1">Uncharacterized protein</fullName>
    </submittedName>
</protein>
<dbReference type="Proteomes" id="UP000234323">
    <property type="component" value="Unassembled WGS sequence"/>
</dbReference>
<dbReference type="VEuPathDB" id="FungiDB:RhiirA1_493711"/>
<comment type="caution">
    <text evidence="1">The sequence shown here is derived from an EMBL/GenBank/DDBJ whole genome shotgun (WGS) entry which is preliminary data.</text>
</comment>
<dbReference type="VEuPathDB" id="FungiDB:FUN_022243"/>
<dbReference type="VEuPathDB" id="FungiDB:RhiirFUN_025794"/>